<dbReference type="CDD" id="cd00086">
    <property type="entry name" value="homeodomain"/>
    <property type="match status" value="1"/>
</dbReference>
<dbReference type="PANTHER" id="PTHR24329:SF543">
    <property type="entry name" value="FI01017P-RELATED"/>
    <property type="match status" value="1"/>
</dbReference>
<dbReference type="Proteomes" id="UP000887540">
    <property type="component" value="Unplaced"/>
</dbReference>
<dbReference type="GO" id="GO:0005634">
    <property type="term" value="C:nucleus"/>
    <property type="evidence" value="ECO:0007669"/>
    <property type="project" value="UniProtKB-SubCell"/>
</dbReference>
<dbReference type="SMART" id="SM00389">
    <property type="entry name" value="HOX"/>
    <property type="match status" value="1"/>
</dbReference>
<dbReference type="SUPFAM" id="SSF46689">
    <property type="entry name" value="Homeodomain-like"/>
    <property type="match status" value="1"/>
</dbReference>
<reference evidence="10" key="1">
    <citation type="submission" date="2022-11" db="UniProtKB">
        <authorList>
            <consortium name="WormBaseParasite"/>
        </authorList>
    </citation>
    <scope>IDENTIFICATION</scope>
</reference>
<dbReference type="Pfam" id="PF00046">
    <property type="entry name" value="Homeodomain"/>
    <property type="match status" value="1"/>
</dbReference>
<keyword evidence="2 5" id="KW-0238">DNA-binding</keyword>
<protein>
    <submittedName>
        <fullName evidence="10">Homeobox domain-containing protein</fullName>
    </submittedName>
</protein>
<dbReference type="InterPro" id="IPR017970">
    <property type="entry name" value="Homeobox_CS"/>
</dbReference>
<keyword evidence="9" id="KW-1185">Reference proteome</keyword>
<name>A0A914D6D1_9BILA</name>
<evidence type="ECO:0000256" key="3">
    <source>
        <dbReference type="ARBA" id="ARBA00023155"/>
    </source>
</evidence>
<feature type="DNA-binding region" description="Homeobox" evidence="5">
    <location>
        <begin position="102"/>
        <end position="161"/>
    </location>
</feature>
<feature type="domain" description="Homeobox" evidence="8">
    <location>
        <begin position="100"/>
        <end position="160"/>
    </location>
</feature>
<organism evidence="9 10">
    <name type="scientific">Acrobeloides nanus</name>
    <dbReference type="NCBI Taxonomy" id="290746"/>
    <lineage>
        <taxon>Eukaryota</taxon>
        <taxon>Metazoa</taxon>
        <taxon>Ecdysozoa</taxon>
        <taxon>Nematoda</taxon>
        <taxon>Chromadorea</taxon>
        <taxon>Rhabditida</taxon>
        <taxon>Tylenchina</taxon>
        <taxon>Cephalobomorpha</taxon>
        <taxon>Cephaloboidea</taxon>
        <taxon>Cephalobidae</taxon>
        <taxon>Acrobeloides</taxon>
    </lineage>
</organism>
<evidence type="ECO:0000313" key="9">
    <source>
        <dbReference type="Proteomes" id="UP000887540"/>
    </source>
</evidence>
<keyword evidence="3 5" id="KW-0371">Homeobox</keyword>
<dbReference type="InterPro" id="IPR050649">
    <property type="entry name" value="Paired_Homeobox_TFs"/>
</dbReference>
<sequence>MMVESAPSVFAAALKMPNLGLLTVPQCSLSSLPFDPYLYYSLAKMQQLPGSHDTQLPISPTLFGDFGGLQKTPNSCSDSENGSSSSQTSKFSYNYEDSHRKQRRSRTTFSSYQLAELERAFNKSHYPDVFLREELASRIHLSEARIQVWFQNRRAKLRKNERDERKTLRSFQKYSPFQVEPIQSFLPNEQDWVLDLSKPHKNSEEKPEVTISAFSIDSFLEKLNHKS</sequence>
<dbReference type="InterPro" id="IPR009057">
    <property type="entry name" value="Homeodomain-like_sf"/>
</dbReference>
<evidence type="ECO:0000256" key="6">
    <source>
        <dbReference type="RuleBase" id="RU000682"/>
    </source>
</evidence>
<dbReference type="PROSITE" id="PS00027">
    <property type="entry name" value="HOMEOBOX_1"/>
    <property type="match status" value="1"/>
</dbReference>
<dbReference type="PANTHER" id="PTHR24329">
    <property type="entry name" value="HOMEOBOX PROTEIN ARISTALESS"/>
    <property type="match status" value="1"/>
</dbReference>
<dbReference type="FunFam" id="1.10.10.60:FF:000291">
    <property type="entry name" value="ALX homeobox protein 1"/>
    <property type="match status" value="1"/>
</dbReference>
<dbReference type="PROSITE" id="PS50071">
    <property type="entry name" value="HOMEOBOX_2"/>
    <property type="match status" value="1"/>
</dbReference>
<keyword evidence="4 5" id="KW-0539">Nucleus</keyword>
<evidence type="ECO:0000259" key="8">
    <source>
        <dbReference type="PROSITE" id="PS50071"/>
    </source>
</evidence>
<accession>A0A914D6D1</accession>
<feature type="compositionally biased region" description="Low complexity" evidence="7">
    <location>
        <begin position="75"/>
        <end position="89"/>
    </location>
</feature>
<dbReference type="InterPro" id="IPR001356">
    <property type="entry name" value="HD"/>
</dbReference>
<feature type="region of interest" description="Disordered" evidence="7">
    <location>
        <begin position="73"/>
        <end position="107"/>
    </location>
</feature>
<evidence type="ECO:0000256" key="4">
    <source>
        <dbReference type="ARBA" id="ARBA00023242"/>
    </source>
</evidence>
<evidence type="ECO:0000256" key="1">
    <source>
        <dbReference type="ARBA" id="ARBA00004123"/>
    </source>
</evidence>
<dbReference type="AlphaFoldDB" id="A0A914D6D1"/>
<evidence type="ECO:0000313" key="10">
    <source>
        <dbReference type="WBParaSite" id="ACRNAN_scaffold1994.g29359.t1"/>
    </source>
</evidence>
<dbReference type="Gene3D" id="1.10.10.60">
    <property type="entry name" value="Homeodomain-like"/>
    <property type="match status" value="1"/>
</dbReference>
<evidence type="ECO:0000256" key="7">
    <source>
        <dbReference type="SAM" id="MobiDB-lite"/>
    </source>
</evidence>
<proteinExistence type="predicted"/>
<dbReference type="GO" id="GO:0000977">
    <property type="term" value="F:RNA polymerase II transcription regulatory region sequence-specific DNA binding"/>
    <property type="evidence" value="ECO:0007669"/>
    <property type="project" value="TreeGrafter"/>
</dbReference>
<dbReference type="WBParaSite" id="ACRNAN_scaffold1994.g29359.t1">
    <property type="protein sequence ID" value="ACRNAN_scaffold1994.g29359.t1"/>
    <property type="gene ID" value="ACRNAN_scaffold1994.g29359"/>
</dbReference>
<dbReference type="GO" id="GO:0000981">
    <property type="term" value="F:DNA-binding transcription factor activity, RNA polymerase II-specific"/>
    <property type="evidence" value="ECO:0007669"/>
    <property type="project" value="InterPro"/>
</dbReference>
<evidence type="ECO:0000256" key="5">
    <source>
        <dbReference type="PROSITE-ProRule" id="PRU00108"/>
    </source>
</evidence>
<evidence type="ECO:0000256" key="2">
    <source>
        <dbReference type="ARBA" id="ARBA00023125"/>
    </source>
</evidence>
<comment type="subcellular location">
    <subcellularLocation>
        <location evidence="1 5 6">Nucleus</location>
    </subcellularLocation>
</comment>